<sequence length="120" mass="14094">MMLHRKIAFHGVCYSIRKEEDITGKQWTVNKSLLVVIKAACSFWLVEVDVACSMGVTRLAIMKGKHINVHCLILYMWYRVMSKSESLKNPWNLQWRRQWFGNGDIFLLLYGDVRIIVENC</sequence>
<evidence type="ECO:0000313" key="1">
    <source>
        <dbReference type="EMBL" id="RID44641.1"/>
    </source>
</evidence>
<reference evidence="1 2" key="1">
    <citation type="submission" date="2018-06" db="EMBL/GenBank/DDBJ databases">
        <title>WGS assembly of Brassica rapa FPsc.</title>
        <authorList>
            <person name="Bowman J."/>
            <person name="Kohchi T."/>
            <person name="Yamato K."/>
            <person name="Jenkins J."/>
            <person name="Shu S."/>
            <person name="Ishizaki K."/>
            <person name="Yamaoka S."/>
            <person name="Nishihama R."/>
            <person name="Nakamura Y."/>
            <person name="Berger F."/>
            <person name="Adam C."/>
            <person name="Aki S."/>
            <person name="Althoff F."/>
            <person name="Araki T."/>
            <person name="Arteaga-Vazquez M."/>
            <person name="Balasubrmanian S."/>
            <person name="Bauer D."/>
            <person name="Boehm C."/>
            <person name="Briginshaw L."/>
            <person name="Caballero-Perez J."/>
            <person name="Catarino B."/>
            <person name="Chen F."/>
            <person name="Chiyoda S."/>
            <person name="Chovatia M."/>
            <person name="Davies K."/>
            <person name="Delmans M."/>
            <person name="Demura T."/>
            <person name="Dierschke T."/>
            <person name="Dolan L."/>
            <person name="Dorantes-Acosta A."/>
            <person name="Eklund D."/>
            <person name="Florent S."/>
            <person name="Flores-Sandoval E."/>
            <person name="Fujiyama A."/>
            <person name="Fukuzawa H."/>
            <person name="Galik B."/>
            <person name="Grimanelli D."/>
            <person name="Grimwood J."/>
            <person name="Grossniklaus U."/>
            <person name="Hamada T."/>
            <person name="Haseloff J."/>
            <person name="Hetherington A."/>
            <person name="Higo A."/>
            <person name="Hirakawa Y."/>
            <person name="Hundley H."/>
            <person name="Ikeda Y."/>
            <person name="Inoue K."/>
            <person name="Inoue S."/>
            <person name="Ishida S."/>
            <person name="Jia Q."/>
            <person name="Kakita M."/>
            <person name="Kanazawa T."/>
            <person name="Kawai Y."/>
            <person name="Kawashima T."/>
            <person name="Kennedy M."/>
            <person name="Kinose K."/>
            <person name="Kinoshita T."/>
            <person name="Kohara Y."/>
            <person name="Koide E."/>
            <person name="Komatsu K."/>
            <person name="Kopischke S."/>
            <person name="Kubo M."/>
            <person name="Kyozuka J."/>
            <person name="Lagercrantz U."/>
            <person name="Lin S."/>
            <person name="Lindquist E."/>
            <person name="Lipzen A."/>
            <person name="Lu C."/>
            <person name="Luna E."/>
            <person name="Martienssen R."/>
            <person name="Minamino N."/>
            <person name="Mizutani M."/>
            <person name="Mizutani M."/>
            <person name="Mochizuki N."/>
            <person name="Monte I."/>
            <person name="Mosher R."/>
            <person name="Nagasaki H."/>
            <person name="Nakagami H."/>
            <person name="Naramoto S."/>
            <person name="Nishitani K."/>
            <person name="Ohtani M."/>
            <person name="Okamoto T."/>
            <person name="Okumura M."/>
            <person name="Phillips J."/>
            <person name="Pollak B."/>
            <person name="Reinders A."/>
            <person name="Roevekamp M."/>
            <person name="Sano R."/>
            <person name="Sawa S."/>
            <person name="Schmid M."/>
            <person name="Shirakawa M."/>
            <person name="Solano R."/>
            <person name="Spunde A."/>
            <person name="Suetsugu N."/>
            <person name="Sugano S."/>
            <person name="Sugiyama A."/>
            <person name="Sun R."/>
            <person name="Suzuki Y."/>
            <person name="Takenaka M."/>
            <person name="Takezawa D."/>
            <person name="Tomogane H."/>
            <person name="Tsuzuki M."/>
            <person name="Ueda T."/>
            <person name="Umeda M."/>
            <person name="Ward J."/>
            <person name="Watanabe Y."/>
            <person name="Yazaki K."/>
            <person name="Yokoyama R."/>
            <person name="Yoshitake Y."/>
            <person name="Yotsui I."/>
            <person name="Zachgo S."/>
            <person name="Schmutz J."/>
        </authorList>
    </citation>
    <scope>NUCLEOTIDE SEQUENCE [LARGE SCALE GENOMIC DNA]</scope>
    <source>
        <strain evidence="2">cv. B-3</strain>
    </source>
</reference>
<proteinExistence type="predicted"/>
<protein>
    <submittedName>
        <fullName evidence="1">Uncharacterized protein</fullName>
    </submittedName>
</protein>
<organism evidence="1 2">
    <name type="scientific">Brassica campestris</name>
    <name type="common">Field mustard</name>
    <dbReference type="NCBI Taxonomy" id="3711"/>
    <lineage>
        <taxon>Eukaryota</taxon>
        <taxon>Viridiplantae</taxon>
        <taxon>Streptophyta</taxon>
        <taxon>Embryophyta</taxon>
        <taxon>Tracheophyta</taxon>
        <taxon>Spermatophyta</taxon>
        <taxon>Magnoliopsida</taxon>
        <taxon>eudicotyledons</taxon>
        <taxon>Gunneridae</taxon>
        <taxon>Pentapetalae</taxon>
        <taxon>rosids</taxon>
        <taxon>malvids</taxon>
        <taxon>Brassicales</taxon>
        <taxon>Brassicaceae</taxon>
        <taxon>Brassiceae</taxon>
        <taxon>Brassica</taxon>
    </lineage>
</organism>
<dbReference type="AlphaFoldDB" id="A0A397XTR3"/>
<gene>
    <name evidence="1" type="ORF">BRARA_I01423</name>
</gene>
<dbReference type="EMBL" id="CM010636">
    <property type="protein sequence ID" value="RID44641.1"/>
    <property type="molecule type" value="Genomic_DNA"/>
</dbReference>
<dbReference type="Proteomes" id="UP000264353">
    <property type="component" value="Chromosome A9"/>
</dbReference>
<evidence type="ECO:0000313" key="2">
    <source>
        <dbReference type="Proteomes" id="UP000264353"/>
    </source>
</evidence>
<accession>A0A397XTR3</accession>
<name>A0A397XTR3_BRACM</name>